<dbReference type="Pfam" id="PF13250">
    <property type="entry name" value="SNIPE"/>
    <property type="match status" value="1"/>
</dbReference>
<feature type="domain" description="Bacteriophage T5 Orf172 DNA-binding" evidence="3">
    <location>
        <begin position="473"/>
        <end position="556"/>
    </location>
</feature>
<dbReference type="InterPro" id="IPR018306">
    <property type="entry name" value="Phage_T5_Orf172_DNA-bd"/>
</dbReference>
<dbReference type="InterPro" id="IPR025280">
    <property type="entry name" value="SNIPE"/>
</dbReference>
<evidence type="ECO:0000259" key="3">
    <source>
        <dbReference type="SMART" id="SM00974"/>
    </source>
</evidence>
<proteinExistence type="predicted"/>
<feature type="coiled-coil region" evidence="1">
    <location>
        <begin position="175"/>
        <end position="245"/>
    </location>
</feature>
<comment type="caution">
    <text evidence="4">The sequence shown here is derived from an EMBL/GenBank/DDBJ whole genome shotgun (WGS) entry which is preliminary data.</text>
</comment>
<keyword evidence="1" id="KW-0175">Coiled coil</keyword>
<feature type="transmembrane region" description="Helical" evidence="2">
    <location>
        <begin position="122"/>
        <end position="152"/>
    </location>
</feature>
<feature type="coiled-coil region" evidence="1">
    <location>
        <begin position="422"/>
        <end position="463"/>
    </location>
</feature>
<keyword evidence="2" id="KW-0472">Membrane</keyword>
<protein>
    <submittedName>
        <fullName evidence="4">DUF4041 domain-containing protein</fullName>
    </submittedName>
</protein>
<dbReference type="Pfam" id="PF13455">
    <property type="entry name" value="MUG113"/>
    <property type="match status" value="1"/>
</dbReference>
<keyword evidence="2" id="KW-1133">Transmembrane helix</keyword>
<organism evidence="4 5">
    <name type="scientific">Corticicoccus populi</name>
    <dbReference type="NCBI Taxonomy" id="1812821"/>
    <lineage>
        <taxon>Bacteria</taxon>
        <taxon>Bacillati</taxon>
        <taxon>Bacillota</taxon>
        <taxon>Bacilli</taxon>
        <taxon>Bacillales</taxon>
        <taxon>Staphylococcaceae</taxon>
        <taxon>Corticicoccus</taxon>
    </lineage>
</organism>
<evidence type="ECO:0000313" key="4">
    <source>
        <dbReference type="EMBL" id="MFD2830210.1"/>
    </source>
</evidence>
<keyword evidence="2" id="KW-0812">Transmembrane</keyword>
<dbReference type="Proteomes" id="UP001597519">
    <property type="component" value="Unassembled WGS sequence"/>
</dbReference>
<gene>
    <name evidence="4" type="ORF">ACFSX4_06965</name>
</gene>
<dbReference type="EMBL" id="JBHUOQ010000001">
    <property type="protein sequence ID" value="MFD2830210.1"/>
    <property type="molecule type" value="Genomic_DNA"/>
</dbReference>
<evidence type="ECO:0000256" key="2">
    <source>
        <dbReference type="SAM" id="Phobius"/>
    </source>
</evidence>
<reference evidence="5" key="1">
    <citation type="journal article" date="2019" name="Int. J. Syst. Evol. Microbiol.">
        <title>The Global Catalogue of Microorganisms (GCM) 10K type strain sequencing project: providing services to taxonomists for standard genome sequencing and annotation.</title>
        <authorList>
            <consortium name="The Broad Institute Genomics Platform"/>
            <consortium name="The Broad Institute Genome Sequencing Center for Infectious Disease"/>
            <person name="Wu L."/>
            <person name="Ma J."/>
        </authorList>
    </citation>
    <scope>NUCLEOTIDE SEQUENCE [LARGE SCALE GENOMIC DNA]</scope>
    <source>
        <strain evidence="5">KCTC 33575</strain>
    </source>
</reference>
<evidence type="ECO:0000313" key="5">
    <source>
        <dbReference type="Proteomes" id="UP001597519"/>
    </source>
</evidence>
<accession>A0ABW5WTV1</accession>
<dbReference type="RefSeq" id="WP_377772918.1">
    <property type="nucleotide sequence ID" value="NZ_JBHUOQ010000001.1"/>
</dbReference>
<keyword evidence="5" id="KW-1185">Reference proteome</keyword>
<sequence length="580" mass="68340">MVDEKVFVINKLLHEGNTLIQLSKSDFLIIDSKLNVIIYNVIKKKKEESYSYRIVNEFSLMNVIEVKKFKSLSTTKYLIDDLDSVSISNSKECQKFESILDKESIKIITTSKKKSNLTKQSLIWSLAGLLLLNAFHPLFVFISLCLVIYILIQTRTIDKKYLANFERLHDVKESINRLVDKKQLLITENDRLTARLNNYEEEKMRELSKTKDEYEQYVEKIKDSIKNKEKELQEINNNLLDANLKLEFKDVMVENTDHITSVKIKDELSLLTLQEKELLNDGAVIIERNHEMSKKEINDQKKQIIRSFNTECDYYLSNVTANNLDTYKNRVVRAFETLNRIYKVDSVQLSMSLLKLKLKRLNLVYKYAVKVQEEKELQKAAREQLLEEQKVQREIDKEMKIIEKEEKHFNREITKLMKYLNKSNVDIEKELYLEKIKELEGKLKHLEEDKKDVENRAANTRAGYVYIISNIGSFGEDIYKIGVTRRLEPMDRVKELGDASVPFEFDVHAMIFSDDAPKLESTLHQHFRSREVNKMNHRKEFFKVSIEEIEEVVTKNHNDTVEFVKVPVAFQYRESMQLVV</sequence>
<dbReference type="SMART" id="SM00974">
    <property type="entry name" value="T5orf172"/>
    <property type="match status" value="1"/>
</dbReference>
<evidence type="ECO:0000256" key="1">
    <source>
        <dbReference type="SAM" id="Coils"/>
    </source>
</evidence>
<name>A0ABW5WTV1_9STAP</name>